<reference evidence="2 3" key="1">
    <citation type="journal article" date="2022" name="Nat. Genet.">
        <title>Improved pea reference genome and pan-genome highlight genomic features and evolutionary characteristics.</title>
        <authorList>
            <person name="Yang T."/>
            <person name="Liu R."/>
            <person name="Luo Y."/>
            <person name="Hu S."/>
            <person name="Wang D."/>
            <person name="Wang C."/>
            <person name="Pandey M.K."/>
            <person name="Ge S."/>
            <person name="Xu Q."/>
            <person name="Li N."/>
            <person name="Li G."/>
            <person name="Huang Y."/>
            <person name="Saxena R.K."/>
            <person name="Ji Y."/>
            <person name="Li M."/>
            <person name="Yan X."/>
            <person name="He Y."/>
            <person name="Liu Y."/>
            <person name="Wang X."/>
            <person name="Xiang C."/>
            <person name="Varshney R.K."/>
            <person name="Ding H."/>
            <person name="Gao S."/>
            <person name="Zong X."/>
        </authorList>
    </citation>
    <scope>NUCLEOTIDE SEQUENCE [LARGE SCALE GENOMIC DNA]</scope>
    <source>
        <strain evidence="2 3">cv. Zhongwan 6</strain>
    </source>
</reference>
<evidence type="ECO:0000313" key="3">
    <source>
        <dbReference type="Proteomes" id="UP001058974"/>
    </source>
</evidence>
<protein>
    <recommendedName>
        <fullName evidence="1">DUF8040 domain-containing protein</fullName>
    </recommendedName>
</protein>
<sequence length="141" mass="16268">LVEEKVATFLFIIGHNVRHRVASIRFQHSTETISRNFKEVLRAVCRFGKELIKQESKEFPERIKNNSKYYPWFKNCIGAIDGTHISASVLAEKQISCRDRKATITQNVMCACDFNMMFTYVYSGWEGSVHDSKILLDAITN</sequence>
<proteinExistence type="predicted"/>
<evidence type="ECO:0000259" key="1">
    <source>
        <dbReference type="Pfam" id="PF26138"/>
    </source>
</evidence>
<feature type="non-terminal residue" evidence="2">
    <location>
        <position position="1"/>
    </location>
</feature>
<dbReference type="InterPro" id="IPR045249">
    <property type="entry name" value="HARBI1-like"/>
</dbReference>
<evidence type="ECO:0000313" key="2">
    <source>
        <dbReference type="EMBL" id="KAI5410543.1"/>
    </source>
</evidence>
<feature type="non-terminal residue" evidence="2">
    <location>
        <position position="141"/>
    </location>
</feature>
<name>A0A9D5AJ05_PEA</name>
<accession>A0A9D5AJ05</accession>
<feature type="domain" description="DUF8040" evidence="1">
    <location>
        <begin position="2"/>
        <end position="46"/>
    </location>
</feature>
<dbReference type="Gramene" id="Psat05G0588300-T1">
    <property type="protein sequence ID" value="KAI5410543.1"/>
    <property type="gene ID" value="KIW84_055883"/>
</dbReference>
<keyword evidence="3" id="KW-1185">Reference proteome</keyword>
<dbReference type="EMBL" id="JAMSHJ010000005">
    <property type="protein sequence ID" value="KAI5410543.1"/>
    <property type="molecule type" value="Genomic_DNA"/>
</dbReference>
<dbReference type="AlphaFoldDB" id="A0A9D5AJ05"/>
<comment type="caution">
    <text evidence="2">The sequence shown here is derived from an EMBL/GenBank/DDBJ whole genome shotgun (WGS) entry which is preliminary data.</text>
</comment>
<dbReference type="PANTHER" id="PTHR22930">
    <property type="match status" value="1"/>
</dbReference>
<organism evidence="2 3">
    <name type="scientific">Pisum sativum</name>
    <name type="common">Garden pea</name>
    <name type="synonym">Lathyrus oleraceus</name>
    <dbReference type="NCBI Taxonomy" id="3888"/>
    <lineage>
        <taxon>Eukaryota</taxon>
        <taxon>Viridiplantae</taxon>
        <taxon>Streptophyta</taxon>
        <taxon>Embryophyta</taxon>
        <taxon>Tracheophyta</taxon>
        <taxon>Spermatophyta</taxon>
        <taxon>Magnoliopsida</taxon>
        <taxon>eudicotyledons</taxon>
        <taxon>Gunneridae</taxon>
        <taxon>Pentapetalae</taxon>
        <taxon>rosids</taxon>
        <taxon>fabids</taxon>
        <taxon>Fabales</taxon>
        <taxon>Fabaceae</taxon>
        <taxon>Papilionoideae</taxon>
        <taxon>50 kb inversion clade</taxon>
        <taxon>NPAAA clade</taxon>
        <taxon>Hologalegina</taxon>
        <taxon>IRL clade</taxon>
        <taxon>Fabeae</taxon>
        <taxon>Lathyrus</taxon>
    </lineage>
</organism>
<dbReference type="InterPro" id="IPR058353">
    <property type="entry name" value="DUF8040"/>
</dbReference>
<dbReference type="Proteomes" id="UP001058974">
    <property type="component" value="Chromosome 5"/>
</dbReference>
<dbReference type="PANTHER" id="PTHR22930:SF221">
    <property type="entry name" value="NUCLEASE HARBI1"/>
    <property type="match status" value="1"/>
</dbReference>
<dbReference type="Pfam" id="PF26138">
    <property type="entry name" value="DUF8040"/>
    <property type="match status" value="1"/>
</dbReference>
<gene>
    <name evidence="2" type="ORF">KIW84_055883</name>
</gene>